<dbReference type="Proteomes" id="UP000683360">
    <property type="component" value="Unassembled WGS sequence"/>
</dbReference>
<evidence type="ECO:0000313" key="2">
    <source>
        <dbReference type="Proteomes" id="UP000683360"/>
    </source>
</evidence>
<proteinExistence type="predicted"/>
<sequence>METNEEIDLMDIHIEEKAETRKHFKIGYLIKKCIQPALGNVKDPKSDETRAVDRLKIMLNWMQVEEASSNNSAYEKMSSEQECWKRLSEFNVDRETVVGLLKHENYTDGWSLEKLKSPIWKELYFCDAVIQVVEDGEELSIKENLPIALKNFDIF</sequence>
<name>A0A8S3SB42_MYTED</name>
<dbReference type="EMBL" id="CAJPWZ010001442">
    <property type="protein sequence ID" value="CAG2215363.1"/>
    <property type="molecule type" value="Genomic_DNA"/>
</dbReference>
<accession>A0A8S3SB42</accession>
<protein>
    <submittedName>
        <fullName evidence="1">Uncharacterized protein</fullName>
    </submittedName>
</protein>
<organism evidence="1 2">
    <name type="scientific">Mytilus edulis</name>
    <name type="common">Blue mussel</name>
    <dbReference type="NCBI Taxonomy" id="6550"/>
    <lineage>
        <taxon>Eukaryota</taxon>
        <taxon>Metazoa</taxon>
        <taxon>Spiralia</taxon>
        <taxon>Lophotrochozoa</taxon>
        <taxon>Mollusca</taxon>
        <taxon>Bivalvia</taxon>
        <taxon>Autobranchia</taxon>
        <taxon>Pteriomorphia</taxon>
        <taxon>Mytilida</taxon>
        <taxon>Mytiloidea</taxon>
        <taxon>Mytilidae</taxon>
        <taxon>Mytilinae</taxon>
        <taxon>Mytilus</taxon>
    </lineage>
</organism>
<evidence type="ECO:0000313" key="1">
    <source>
        <dbReference type="EMBL" id="CAG2215363.1"/>
    </source>
</evidence>
<keyword evidence="2" id="KW-1185">Reference proteome</keyword>
<dbReference type="AlphaFoldDB" id="A0A8S3SB42"/>
<reference evidence="1" key="1">
    <citation type="submission" date="2021-03" db="EMBL/GenBank/DDBJ databases">
        <authorList>
            <person name="Bekaert M."/>
        </authorList>
    </citation>
    <scope>NUCLEOTIDE SEQUENCE</scope>
</reference>
<gene>
    <name evidence="1" type="ORF">MEDL_29177</name>
</gene>
<comment type="caution">
    <text evidence="1">The sequence shown here is derived from an EMBL/GenBank/DDBJ whole genome shotgun (WGS) entry which is preliminary data.</text>
</comment>